<feature type="compositionally biased region" description="Polar residues" evidence="3">
    <location>
        <begin position="22"/>
        <end position="33"/>
    </location>
</feature>
<keyword evidence="2" id="KW-0131">Cell cycle</keyword>
<evidence type="ECO:0000256" key="3">
    <source>
        <dbReference type="SAM" id="MobiDB-lite"/>
    </source>
</evidence>
<dbReference type="GO" id="GO:0004860">
    <property type="term" value="F:protein kinase inhibitor activity"/>
    <property type="evidence" value="ECO:0007669"/>
    <property type="project" value="UniProtKB-KW"/>
</dbReference>
<dbReference type="Proteomes" id="UP000886595">
    <property type="component" value="Unassembled WGS sequence"/>
</dbReference>
<comment type="caution">
    <text evidence="4">The sequence shown here is derived from an EMBL/GenBank/DDBJ whole genome shotgun (WGS) entry which is preliminary data.</text>
</comment>
<evidence type="ECO:0000256" key="1">
    <source>
        <dbReference type="ARBA" id="ARBA00023013"/>
    </source>
</evidence>
<dbReference type="PANTHER" id="PTHR33142:SF8">
    <property type="entry name" value="CYCLIN-DEPENDENT PROTEIN KINASE INHIBITOR SMR9"/>
    <property type="match status" value="1"/>
</dbReference>
<keyword evidence="1" id="KW-0649">Protein kinase inhibitor</keyword>
<organism evidence="4 5">
    <name type="scientific">Brassica carinata</name>
    <name type="common">Ethiopian mustard</name>
    <name type="synonym">Abyssinian cabbage</name>
    <dbReference type="NCBI Taxonomy" id="52824"/>
    <lineage>
        <taxon>Eukaryota</taxon>
        <taxon>Viridiplantae</taxon>
        <taxon>Streptophyta</taxon>
        <taxon>Embryophyta</taxon>
        <taxon>Tracheophyta</taxon>
        <taxon>Spermatophyta</taxon>
        <taxon>Magnoliopsida</taxon>
        <taxon>eudicotyledons</taxon>
        <taxon>Gunneridae</taxon>
        <taxon>Pentapetalae</taxon>
        <taxon>rosids</taxon>
        <taxon>malvids</taxon>
        <taxon>Brassicales</taxon>
        <taxon>Brassicaceae</taxon>
        <taxon>Brassiceae</taxon>
        <taxon>Brassica</taxon>
    </lineage>
</organism>
<dbReference type="EMBL" id="JAAMPC010000007">
    <property type="protein sequence ID" value="KAG2304932.1"/>
    <property type="molecule type" value="Genomic_DNA"/>
</dbReference>
<feature type="compositionally biased region" description="Low complexity" evidence="3">
    <location>
        <begin position="34"/>
        <end position="58"/>
    </location>
</feature>
<evidence type="ECO:0000313" key="4">
    <source>
        <dbReference type="EMBL" id="KAG2304932.1"/>
    </source>
</evidence>
<accession>A0A8X7SF88</accession>
<feature type="region of interest" description="Disordered" evidence="3">
    <location>
        <begin position="1"/>
        <end position="58"/>
    </location>
</feature>
<evidence type="ECO:0000256" key="2">
    <source>
        <dbReference type="ARBA" id="ARBA00023306"/>
    </source>
</evidence>
<keyword evidence="5" id="KW-1185">Reference proteome</keyword>
<reference evidence="4 5" key="1">
    <citation type="submission" date="2020-02" db="EMBL/GenBank/DDBJ databases">
        <authorList>
            <person name="Ma Q."/>
            <person name="Huang Y."/>
            <person name="Song X."/>
            <person name="Pei D."/>
        </authorList>
    </citation>
    <scope>NUCLEOTIDE SEQUENCE [LARGE SCALE GENOMIC DNA]</scope>
    <source>
        <strain evidence="4">Sxm20200214</strain>
        <tissue evidence="4">Leaf</tissue>
    </source>
</reference>
<dbReference type="InterPro" id="IPR040389">
    <property type="entry name" value="SMR"/>
</dbReference>
<evidence type="ECO:0000313" key="5">
    <source>
        <dbReference type="Proteomes" id="UP000886595"/>
    </source>
</evidence>
<name>A0A8X7SF88_BRACI</name>
<dbReference type="AlphaFoldDB" id="A0A8X7SF88"/>
<protein>
    <submittedName>
        <fullName evidence="4">Uncharacterized protein</fullName>
    </submittedName>
</protein>
<sequence>MVSKGKEPISGTPTRRIKRIKNPSSPCSINSEVTSTSSSTSISSTATSTSPSGCCTPISKKSRIPEMLTCPPAPKKQRVAQNFALRRRQISLFAPPDVELFFLNSTWS</sequence>
<dbReference type="PANTHER" id="PTHR33142">
    <property type="entry name" value="CYCLIN-DEPENDENT PROTEIN KINASE INHIBITOR SMR13"/>
    <property type="match status" value="1"/>
</dbReference>
<dbReference type="OrthoDB" id="1840446at2759"/>
<gene>
    <name evidence="4" type="ORF">Bca52824_033583</name>
</gene>
<proteinExistence type="predicted"/>
<dbReference type="GO" id="GO:0032875">
    <property type="term" value="P:regulation of DNA endoreduplication"/>
    <property type="evidence" value="ECO:0007669"/>
    <property type="project" value="InterPro"/>
</dbReference>
<dbReference type="GO" id="GO:0005634">
    <property type="term" value="C:nucleus"/>
    <property type="evidence" value="ECO:0007669"/>
    <property type="project" value="TreeGrafter"/>
</dbReference>